<reference evidence="3 4" key="1">
    <citation type="submission" date="2016-07" db="EMBL/GenBank/DDBJ databases">
        <title>Pervasive Adenine N6-methylation of Active Genes in Fungi.</title>
        <authorList>
            <consortium name="DOE Joint Genome Institute"/>
            <person name="Mondo S.J."/>
            <person name="Dannebaum R.O."/>
            <person name="Kuo R.C."/>
            <person name="Labutti K."/>
            <person name="Haridas S."/>
            <person name="Kuo A."/>
            <person name="Salamov A."/>
            <person name="Ahrendt S.R."/>
            <person name="Lipzen A."/>
            <person name="Sullivan W."/>
            <person name="Andreopoulos W.B."/>
            <person name="Clum A."/>
            <person name="Lindquist E."/>
            <person name="Daum C."/>
            <person name="Ramamoorthy G.K."/>
            <person name="Gryganskyi A."/>
            <person name="Culley D."/>
            <person name="Magnuson J.K."/>
            <person name="James T.Y."/>
            <person name="O'Malley M.A."/>
            <person name="Stajich J.E."/>
            <person name="Spatafora J.W."/>
            <person name="Visel A."/>
            <person name="Grigoriev I.V."/>
        </authorList>
    </citation>
    <scope>NUCLEOTIDE SEQUENCE [LARGE SCALE GENOMIC DNA]</scope>
    <source>
        <strain evidence="3 4">CBS 115471</strain>
    </source>
</reference>
<feature type="compositionally biased region" description="Polar residues" evidence="1">
    <location>
        <begin position="538"/>
        <end position="550"/>
    </location>
</feature>
<keyword evidence="2" id="KW-1133">Transmembrane helix</keyword>
<gene>
    <name evidence="3" type="ORF">BCR34DRAFT_582729</name>
</gene>
<accession>A0A1Y2A909</accession>
<evidence type="ECO:0000313" key="3">
    <source>
        <dbReference type="EMBL" id="ORY18797.1"/>
    </source>
</evidence>
<comment type="caution">
    <text evidence="3">The sequence shown here is derived from an EMBL/GenBank/DDBJ whole genome shotgun (WGS) entry which is preliminary data.</text>
</comment>
<feature type="transmembrane region" description="Helical" evidence="2">
    <location>
        <begin position="265"/>
        <end position="291"/>
    </location>
</feature>
<dbReference type="AlphaFoldDB" id="A0A1Y2A909"/>
<organism evidence="3 4">
    <name type="scientific">Clohesyomyces aquaticus</name>
    <dbReference type="NCBI Taxonomy" id="1231657"/>
    <lineage>
        <taxon>Eukaryota</taxon>
        <taxon>Fungi</taxon>
        <taxon>Dikarya</taxon>
        <taxon>Ascomycota</taxon>
        <taxon>Pezizomycotina</taxon>
        <taxon>Dothideomycetes</taxon>
        <taxon>Pleosporomycetidae</taxon>
        <taxon>Pleosporales</taxon>
        <taxon>Lindgomycetaceae</taxon>
        <taxon>Clohesyomyces</taxon>
    </lineage>
</organism>
<protein>
    <submittedName>
        <fullName evidence="3">Uncharacterized protein</fullName>
    </submittedName>
</protein>
<evidence type="ECO:0000256" key="2">
    <source>
        <dbReference type="SAM" id="Phobius"/>
    </source>
</evidence>
<feature type="region of interest" description="Disordered" evidence="1">
    <location>
        <begin position="302"/>
        <end position="321"/>
    </location>
</feature>
<feature type="compositionally biased region" description="Polar residues" evidence="1">
    <location>
        <begin position="659"/>
        <end position="668"/>
    </location>
</feature>
<feature type="region of interest" description="Disordered" evidence="1">
    <location>
        <begin position="487"/>
        <end position="569"/>
    </location>
</feature>
<evidence type="ECO:0000256" key="1">
    <source>
        <dbReference type="SAM" id="MobiDB-lite"/>
    </source>
</evidence>
<name>A0A1Y2A909_9PLEO</name>
<dbReference type="Proteomes" id="UP000193144">
    <property type="component" value="Unassembled WGS sequence"/>
</dbReference>
<keyword evidence="2" id="KW-0812">Transmembrane</keyword>
<dbReference type="OrthoDB" id="4770059at2759"/>
<dbReference type="EMBL" id="MCFA01000005">
    <property type="protein sequence ID" value="ORY18797.1"/>
    <property type="molecule type" value="Genomic_DNA"/>
</dbReference>
<proteinExistence type="predicted"/>
<feature type="compositionally biased region" description="Low complexity" evidence="1">
    <location>
        <begin position="643"/>
        <end position="658"/>
    </location>
</feature>
<feature type="compositionally biased region" description="Pro residues" evidence="1">
    <location>
        <begin position="303"/>
        <end position="312"/>
    </location>
</feature>
<feature type="region of interest" description="Disordered" evidence="1">
    <location>
        <begin position="627"/>
        <end position="695"/>
    </location>
</feature>
<evidence type="ECO:0000313" key="4">
    <source>
        <dbReference type="Proteomes" id="UP000193144"/>
    </source>
</evidence>
<keyword evidence="2" id="KW-0472">Membrane</keyword>
<feature type="compositionally biased region" description="Polar residues" evidence="1">
    <location>
        <begin position="506"/>
        <end position="517"/>
    </location>
</feature>
<sequence>MAPYPVATPAPVPAATNPFSAYLTTTAPLTTVFTPPAACATNLPTVIAGDCNGLTSCSSYGSADFSSYAFADFNPIWWTTDWKQAGALSCYPSGYSNFKGFTFSPAIGCPVGYATITWSSMYYGSDNAIVCCPSGFSSAYYATSYSNYRCWRWMKTGETAIMVAVGGTSLSDSTGSFFQYIETFSTIKTTTFSTFPGGHSSLVAYATALELRVAKSLISGTPIMSSVVTLLTTSDYDWPYSFPTTATRSTELQGIWSTYDGKPHLFHLGFAATIAVMCAFLVAFCCGLAMCRGCWRSRRRPAPRPNIPPRPTPVHQSIPPTTTPAVAPVLRYGQSRVPGSAIRPPSLPSERSERTPLCAHKYEASCTTGVRLKCCRCLNRPTSLKPDVELVRYCDGCFLSEKHVDVVALLRLPRSTPISDATTCGYSLFLHAKLQGSTSPDDRPNGLFWWLSQRSARCSYSPPSSSEGIFDWGPTYDKPRFSIALGGRLKPRLSSPDPRSKGGLAETNTKSDPSPTIASGGVPPSRGRIRRDSRTRVTKVTVTQEDTTFSARPDPESNITDDGPTYSPPKLEVPIGATAAPPSTASLKVIWSTSETTKRRWKEEGLDLRMMIKSIALFPKRSAAQSNVTDLGPAYSPPTFEIPSDAPKASPAAASSSAGEVTSETTPATGRRRWDRGLQRNAPKFQVSGSGTISE</sequence>
<keyword evidence="4" id="KW-1185">Reference proteome</keyword>